<dbReference type="PROSITE" id="PS50042">
    <property type="entry name" value="CNMP_BINDING_3"/>
    <property type="match status" value="1"/>
</dbReference>
<dbReference type="InterPro" id="IPR046342">
    <property type="entry name" value="CBS_dom_sf"/>
</dbReference>
<dbReference type="InterPro" id="IPR000644">
    <property type="entry name" value="CBS_dom"/>
</dbReference>
<dbReference type="InterPro" id="IPR051462">
    <property type="entry name" value="CBS_domain-containing"/>
</dbReference>
<name>A0A2X0WXC9_9GAMM</name>
<dbReference type="InterPro" id="IPR005105">
    <property type="entry name" value="GlnD_Uridyltrans_N"/>
</dbReference>
<feature type="domain" description="Cyclic nucleotide-binding" evidence="2">
    <location>
        <begin position="18"/>
        <end position="83"/>
    </location>
</feature>
<dbReference type="InterPro" id="IPR018490">
    <property type="entry name" value="cNMP-bd_dom_sf"/>
</dbReference>
<dbReference type="InterPro" id="IPR014710">
    <property type="entry name" value="RmlC-like_jellyroll"/>
</dbReference>
<evidence type="ECO:0000259" key="2">
    <source>
        <dbReference type="PROSITE" id="PS50042"/>
    </source>
</evidence>
<dbReference type="PANTHER" id="PTHR48108:SF26">
    <property type="entry name" value="CBS DOMAIN-CONTAINING PROTEIN DDB_G0289609"/>
    <property type="match status" value="1"/>
</dbReference>
<dbReference type="SUPFAM" id="SSF54631">
    <property type="entry name" value="CBS-domain pair"/>
    <property type="match status" value="1"/>
</dbReference>
<evidence type="ECO:0000313" key="3">
    <source>
        <dbReference type="EMBL" id="SPT70171.1"/>
    </source>
</evidence>
<dbReference type="CDD" id="cd05401">
    <property type="entry name" value="NT_GlnE_GlnD_like"/>
    <property type="match status" value="1"/>
</dbReference>
<dbReference type="CDD" id="cd00038">
    <property type="entry name" value="CAP_ED"/>
    <property type="match status" value="1"/>
</dbReference>
<dbReference type="PANTHER" id="PTHR48108">
    <property type="entry name" value="CBS DOMAIN-CONTAINING PROTEIN CBSX2, CHLOROPLASTIC"/>
    <property type="match status" value="1"/>
</dbReference>
<dbReference type="InterPro" id="IPR018821">
    <property type="entry name" value="DUF294_put_nucleoTrafse_sb-bd"/>
</dbReference>
<evidence type="ECO:0000256" key="1">
    <source>
        <dbReference type="ARBA" id="ARBA00022737"/>
    </source>
</evidence>
<dbReference type="GO" id="GO:0016853">
    <property type="term" value="F:isomerase activity"/>
    <property type="evidence" value="ECO:0007669"/>
    <property type="project" value="UniProtKB-KW"/>
</dbReference>
<dbReference type="Pfam" id="PF10335">
    <property type="entry name" value="DUF294_C"/>
    <property type="match status" value="1"/>
</dbReference>
<dbReference type="InterPro" id="IPR000595">
    <property type="entry name" value="cNMP-bd_dom"/>
</dbReference>
<dbReference type="Gene3D" id="3.10.580.10">
    <property type="entry name" value="CBS-domain"/>
    <property type="match status" value="1"/>
</dbReference>
<dbReference type="EMBL" id="UAPV01000001">
    <property type="protein sequence ID" value="SPT70171.1"/>
    <property type="molecule type" value="Genomic_DNA"/>
</dbReference>
<evidence type="ECO:0000313" key="4">
    <source>
        <dbReference type="Proteomes" id="UP000250086"/>
    </source>
</evidence>
<dbReference type="Gene3D" id="2.60.120.10">
    <property type="entry name" value="Jelly Rolls"/>
    <property type="match status" value="1"/>
</dbReference>
<sequence>MDQSLLPNIYDFISHTHPFSLLSTIEKDAMATSIKIVYYAKDDIIRDESLCSTGLFMIRTGALEQINNDGSLRCRLGVGDSFGFTQLKKSGKSDYSVHFLENTLLYLVSKQMLDFLISKNEKIAQYFDSHEWVRLSSTHNDSEMSDNGINKGFMQKIRAFVQKDIAIMRDTDSIQDTALEIGRKNSELAFIKRKDDELCGVVTKSDLALRVVAQGTDIKQPISSIMTLHPVCIDINKRLFAALDLMISYNLKSLGVTDGGRLVGSIGAPQLLLNSQLQSIFLLKNINKAQNLETLKALSVQKEEIFITLVSSGLEPTAIERVMTRIADAFYIRIAKLTEQKLGQSPCPFAIMVAGSQARNEIHLLSDQDNAIIVQDKLNDNDMAYFHNFANILCKSLDECGYKLCSGNYMAANKDFCVPYSTFEQYYYSWICEATEKKLLNSIVFMDIRYVYGDEFLISKLKNYVSTTIAQNSRFLSLMALCSLSVSPPLGLFRQFVLTKDGDNREVLDIKKNAVALVVELGRIYALKAGSKHTDTISRLNDACEAGILSKEDLRELCEAYSFINKVRFSHQILALNKSEKLSNTIDPKSLSQFERNHLKDAFRIIAKQQEAASFRFKGGF</sequence>
<proteinExistence type="predicted"/>
<dbReference type="Pfam" id="PF00571">
    <property type="entry name" value="CBS"/>
    <property type="match status" value="1"/>
</dbReference>
<keyword evidence="4" id="KW-1185">Reference proteome</keyword>
<accession>A0A2X0WXC9</accession>
<reference evidence="3 4" key="1">
    <citation type="submission" date="2018-06" db="EMBL/GenBank/DDBJ databases">
        <authorList>
            <consortium name="Pathogen Informatics"/>
            <person name="Doyle S."/>
        </authorList>
    </citation>
    <scope>NUCLEOTIDE SEQUENCE [LARGE SCALE GENOMIC DNA]</scope>
    <source>
        <strain evidence="3 4">NCTC13093</strain>
    </source>
</reference>
<keyword evidence="1" id="KW-0677">Repeat</keyword>
<dbReference type="Pfam" id="PF03445">
    <property type="entry name" value="DUF294"/>
    <property type="match status" value="1"/>
</dbReference>
<dbReference type="RefSeq" id="WP_113744275.1">
    <property type="nucleotide sequence ID" value="NZ_UAPV01000001.1"/>
</dbReference>
<keyword evidence="3" id="KW-0413">Isomerase</keyword>
<dbReference type="Proteomes" id="UP000250086">
    <property type="component" value="Unassembled WGS sequence"/>
</dbReference>
<organism evidence="3 4">
    <name type="scientific">Anaerobiospirillum thomasii</name>
    <dbReference type="NCBI Taxonomy" id="179995"/>
    <lineage>
        <taxon>Bacteria</taxon>
        <taxon>Pseudomonadati</taxon>
        <taxon>Pseudomonadota</taxon>
        <taxon>Gammaproteobacteria</taxon>
        <taxon>Aeromonadales</taxon>
        <taxon>Succinivibrionaceae</taxon>
        <taxon>Anaerobiospirillum</taxon>
    </lineage>
</organism>
<gene>
    <name evidence="3" type="ORF">NCTC13093_01576</name>
</gene>
<dbReference type="GO" id="GO:0008773">
    <property type="term" value="F:[protein-PII] uridylyltransferase activity"/>
    <property type="evidence" value="ECO:0007669"/>
    <property type="project" value="InterPro"/>
</dbReference>
<dbReference type="AlphaFoldDB" id="A0A2X0WXC9"/>
<protein>
    <submittedName>
        <fullName evidence="3">D-arabinose 5-phosphate isomerase</fullName>
    </submittedName>
</protein>
<dbReference type="SUPFAM" id="SSF51206">
    <property type="entry name" value="cAMP-binding domain-like"/>
    <property type="match status" value="1"/>
</dbReference>